<reference evidence="2 3" key="1">
    <citation type="journal article" date="2014" name="BMC Genomics">
        <title>Comparison of environmental and isolate Sulfobacillus genomes reveals diverse carbon, sulfur, nitrogen, and hydrogen metabolisms.</title>
        <authorList>
            <person name="Justice N.B."/>
            <person name="Norman A."/>
            <person name="Brown C.T."/>
            <person name="Singh A."/>
            <person name="Thomas B.C."/>
            <person name="Banfield J.F."/>
        </authorList>
    </citation>
    <scope>NUCLEOTIDE SEQUENCE [LARGE SCALE GENOMIC DNA]</scope>
    <source>
        <strain evidence="2">AMDSBA1</strain>
    </source>
</reference>
<proteinExistence type="inferred from homology"/>
<dbReference type="EMBL" id="PXYT01000033">
    <property type="protein sequence ID" value="PSR26732.1"/>
    <property type="molecule type" value="Genomic_DNA"/>
</dbReference>
<dbReference type="InterPro" id="IPR013785">
    <property type="entry name" value="Aldolase_TIM"/>
</dbReference>
<protein>
    <submittedName>
        <fullName evidence="2">Phosphosulfolactate synthase</fullName>
    </submittedName>
</protein>
<dbReference type="PANTHER" id="PTHR48413:SF1">
    <property type="entry name" value="PROTEIN HEAT-STRESS-ASSOCIATED 32"/>
    <property type="match status" value="1"/>
</dbReference>
<evidence type="ECO:0000256" key="1">
    <source>
        <dbReference type="ARBA" id="ARBA00010424"/>
    </source>
</evidence>
<dbReference type="Pfam" id="PF02679">
    <property type="entry name" value="ComA"/>
    <property type="match status" value="1"/>
</dbReference>
<sequence>MGVLHIPYRPSKPREYGWTVVNDRGIGINVWMDIAKMAGSYVDFAKLGIGTAYLIENLDEKISWLKAHDIEVILGGTLFETYWAQDKLDQYRVLLAHSGLKWVEISSGSYPIPLDEKAALVKDFTRHHHFHVMAEVGQKSDLSSMTAEDYAEEALKLREAGADKVILEGRGSGRGGIYGQDGRLDVHIMNAVLEVLPIEEVIFEAPLESQQILFIREFGSNVNLGNIAHADILSLEALRVGLRYDTMDALGLSAYHEHVGSGRNNK</sequence>
<name>A0A2T2WWY4_9FIRM</name>
<accession>A0A2T2WWY4</accession>
<dbReference type="SUPFAM" id="SSF102110">
    <property type="entry name" value="(2r)-phospho-3-sulfolactate synthase ComA"/>
    <property type="match status" value="1"/>
</dbReference>
<comment type="caution">
    <text evidence="2">The sequence shown here is derived from an EMBL/GenBank/DDBJ whole genome shotgun (WGS) entry which is preliminary data.</text>
</comment>
<dbReference type="Gene3D" id="3.20.20.70">
    <property type="entry name" value="Aldolase class I"/>
    <property type="match status" value="1"/>
</dbReference>
<comment type="similarity">
    <text evidence="1">Belongs to the phosphosulfolactate synthase family.</text>
</comment>
<organism evidence="2 3">
    <name type="scientific">Sulfobacillus benefaciens</name>
    <dbReference type="NCBI Taxonomy" id="453960"/>
    <lineage>
        <taxon>Bacteria</taxon>
        <taxon>Bacillati</taxon>
        <taxon>Bacillota</taxon>
        <taxon>Clostridia</taxon>
        <taxon>Eubacteriales</taxon>
        <taxon>Clostridiales Family XVII. Incertae Sedis</taxon>
        <taxon>Sulfobacillus</taxon>
    </lineage>
</organism>
<dbReference type="Proteomes" id="UP000242699">
    <property type="component" value="Unassembled WGS sequence"/>
</dbReference>
<evidence type="ECO:0000313" key="2">
    <source>
        <dbReference type="EMBL" id="PSR26732.1"/>
    </source>
</evidence>
<evidence type="ECO:0000313" key="3">
    <source>
        <dbReference type="Proteomes" id="UP000242699"/>
    </source>
</evidence>
<dbReference type="PANTHER" id="PTHR48413">
    <property type="match status" value="1"/>
</dbReference>
<gene>
    <name evidence="2" type="ORF">C7B43_13210</name>
</gene>
<dbReference type="InterPro" id="IPR036112">
    <property type="entry name" value="ComA_synth_sf"/>
</dbReference>
<dbReference type="InterPro" id="IPR003830">
    <property type="entry name" value="ComA_synth"/>
</dbReference>
<dbReference type="AlphaFoldDB" id="A0A2T2WWY4"/>